<dbReference type="VEuPathDB" id="ToxoDB:CSUI_003314"/>
<feature type="domain" description="PARP-type" evidence="7">
    <location>
        <begin position="13"/>
        <end position="81"/>
    </location>
</feature>
<reference evidence="8 9" key="1">
    <citation type="journal article" date="2017" name="Int. J. Parasitol.">
        <title>The genome of the protozoan parasite Cystoisospora suis and a reverse vaccinology approach to identify vaccine candidates.</title>
        <authorList>
            <person name="Palmieri N."/>
            <person name="Shrestha A."/>
            <person name="Ruttkowski B."/>
            <person name="Beck T."/>
            <person name="Vogl C."/>
            <person name="Tomley F."/>
            <person name="Blake D.P."/>
            <person name="Joachim A."/>
        </authorList>
    </citation>
    <scope>NUCLEOTIDE SEQUENCE [LARGE SCALE GENOMIC DNA]</scope>
    <source>
        <strain evidence="8 9">Wien I</strain>
    </source>
</reference>
<evidence type="ECO:0000256" key="1">
    <source>
        <dbReference type="ARBA" id="ARBA00004123"/>
    </source>
</evidence>
<evidence type="ECO:0000259" key="7">
    <source>
        <dbReference type="PROSITE" id="PS50064"/>
    </source>
</evidence>
<comment type="subcellular location">
    <subcellularLocation>
        <location evidence="1">Nucleus</location>
    </subcellularLocation>
</comment>
<evidence type="ECO:0000256" key="2">
    <source>
        <dbReference type="ARBA" id="ARBA00022723"/>
    </source>
</evidence>
<dbReference type="InterPro" id="IPR036957">
    <property type="entry name" value="Znf_PARP_sf"/>
</dbReference>
<comment type="caution">
    <text evidence="8">The sequence shown here is derived from an EMBL/GenBank/DDBJ whole genome shotgun (WGS) entry which is preliminary data.</text>
</comment>
<dbReference type="Proteomes" id="UP000221165">
    <property type="component" value="Unassembled WGS sequence"/>
</dbReference>
<dbReference type="RefSeq" id="XP_067924512.1">
    <property type="nucleotide sequence ID" value="XM_068063512.1"/>
</dbReference>
<evidence type="ECO:0000256" key="6">
    <source>
        <dbReference type="SAM" id="MobiDB-lite"/>
    </source>
</evidence>
<keyword evidence="3" id="KW-0863">Zinc-finger</keyword>
<dbReference type="GO" id="GO:0008270">
    <property type="term" value="F:zinc ion binding"/>
    <property type="evidence" value="ECO:0007669"/>
    <property type="project" value="UniProtKB-KW"/>
</dbReference>
<evidence type="ECO:0000256" key="3">
    <source>
        <dbReference type="ARBA" id="ARBA00022771"/>
    </source>
</evidence>
<feature type="region of interest" description="Disordered" evidence="6">
    <location>
        <begin position="234"/>
        <end position="259"/>
    </location>
</feature>
<keyword evidence="5" id="KW-0539">Nucleus</keyword>
<organism evidence="8 9">
    <name type="scientific">Cystoisospora suis</name>
    <dbReference type="NCBI Taxonomy" id="483139"/>
    <lineage>
        <taxon>Eukaryota</taxon>
        <taxon>Sar</taxon>
        <taxon>Alveolata</taxon>
        <taxon>Apicomplexa</taxon>
        <taxon>Conoidasida</taxon>
        <taxon>Coccidia</taxon>
        <taxon>Eucoccidiorida</taxon>
        <taxon>Eimeriorina</taxon>
        <taxon>Sarcocystidae</taxon>
        <taxon>Cystoisospora</taxon>
    </lineage>
</organism>
<dbReference type="Gene3D" id="3.30.1740.10">
    <property type="entry name" value="Zinc finger, PARP-type"/>
    <property type="match status" value="1"/>
</dbReference>
<dbReference type="SMART" id="SM01336">
    <property type="entry name" value="zf-PARP"/>
    <property type="match status" value="1"/>
</dbReference>
<dbReference type="GO" id="GO:0005634">
    <property type="term" value="C:nucleus"/>
    <property type="evidence" value="ECO:0007669"/>
    <property type="project" value="UniProtKB-SubCell"/>
</dbReference>
<dbReference type="AlphaFoldDB" id="A0A2C6L5E2"/>
<gene>
    <name evidence="8" type="ORF">CSUI_003314</name>
</gene>
<evidence type="ECO:0000256" key="5">
    <source>
        <dbReference type="ARBA" id="ARBA00023242"/>
    </source>
</evidence>
<name>A0A2C6L5E2_9APIC</name>
<dbReference type="InterPro" id="IPR001510">
    <property type="entry name" value="Znf_PARP"/>
</dbReference>
<dbReference type="OrthoDB" id="429950at2759"/>
<dbReference type="EMBL" id="MIGC01001452">
    <property type="protein sequence ID" value="PHJ22835.1"/>
    <property type="molecule type" value="Genomic_DNA"/>
</dbReference>
<dbReference type="SUPFAM" id="SSF57716">
    <property type="entry name" value="Glucocorticoid receptor-like (DNA-binding domain)"/>
    <property type="match status" value="1"/>
</dbReference>
<evidence type="ECO:0000313" key="9">
    <source>
        <dbReference type="Proteomes" id="UP000221165"/>
    </source>
</evidence>
<sequence>MAPKPRPPVPNPYSVDYSPTDRAICKGCDGRIAADSVRFLRKVWSPWHDGFDQQKYHLRCGFKFTSHLSEVRGWQALRWEDVMKVVVKFGETIDEKNPVVQKYKKRSSCVWALVDLLKELPKKQLLPILDANEIFYNEVKISALEAALIIADGILFGRFPPCPLCDTRALLQEGCEIRCRGYMPNSSMRCSFRFILDDLLRPSRKPDNSATGVDASSLERKELFILPPEAQRVPSLKGWKPPTDAPEVFKLGNPMSGQK</sequence>
<dbReference type="SMART" id="SM01335">
    <property type="entry name" value="PADR1"/>
    <property type="match status" value="1"/>
</dbReference>
<accession>A0A2C6L5E2</accession>
<proteinExistence type="predicted"/>
<keyword evidence="4" id="KW-0862">Zinc</keyword>
<evidence type="ECO:0000313" key="8">
    <source>
        <dbReference type="EMBL" id="PHJ22835.1"/>
    </source>
</evidence>
<dbReference type="Gene3D" id="3.90.640.80">
    <property type="match status" value="1"/>
</dbReference>
<evidence type="ECO:0000256" key="4">
    <source>
        <dbReference type="ARBA" id="ARBA00022833"/>
    </source>
</evidence>
<dbReference type="PROSITE" id="PS50064">
    <property type="entry name" value="ZF_PARP_2"/>
    <property type="match status" value="1"/>
</dbReference>
<dbReference type="GO" id="GO:0003677">
    <property type="term" value="F:DNA binding"/>
    <property type="evidence" value="ECO:0007669"/>
    <property type="project" value="InterPro"/>
</dbReference>
<protein>
    <submittedName>
        <fullName evidence="8">Nad(+) adp</fullName>
    </submittedName>
</protein>
<dbReference type="GeneID" id="94426723"/>
<keyword evidence="9" id="KW-1185">Reference proteome</keyword>
<keyword evidence="2" id="KW-0479">Metal-binding</keyword>